<evidence type="ECO:0000313" key="3">
    <source>
        <dbReference type="Proteomes" id="UP000286595"/>
    </source>
</evidence>
<reference evidence="2 3" key="1">
    <citation type="submission" date="2018-08" db="EMBL/GenBank/DDBJ databases">
        <title>A genome reference for cultivated species of the human gut microbiota.</title>
        <authorList>
            <person name="Zou Y."/>
            <person name="Xue W."/>
            <person name="Luo G."/>
        </authorList>
    </citation>
    <scope>NUCLEOTIDE SEQUENCE [LARGE SCALE GENOMIC DNA]</scope>
    <source>
        <strain evidence="2 3">AM22-12LB</strain>
    </source>
</reference>
<keyword evidence="1" id="KW-1133">Transmembrane helix</keyword>
<organism evidence="2 3">
    <name type="scientific">Coprococcus comes</name>
    <dbReference type="NCBI Taxonomy" id="410072"/>
    <lineage>
        <taxon>Bacteria</taxon>
        <taxon>Bacillati</taxon>
        <taxon>Bacillota</taxon>
        <taxon>Clostridia</taxon>
        <taxon>Lachnospirales</taxon>
        <taxon>Lachnospiraceae</taxon>
        <taxon>Coprococcus</taxon>
    </lineage>
</organism>
<proteinExistence type="predicted"/>
<accession>A0A3R6EFM2</accession>
<comment type="caution">
    <text evidence="2">The sequence shown here is derived from an EMBL/GenBank/DDBJ whole genome shotgun (WGS) entry which is preliminary data.</text>
</comment>
<keyword evidence="1" id="KW-0472">Membrane</keyword>
<protein>
    <submittedName>
        <fullName evidence="2">Uncharacterized protein</fullName>
    </submittedName>
</protein>
<evidence type="ECO:0000313" key="2">
    <source>
        <dbReference type="EMBL" id="RHG56078.1"/>
    </source>
</evidence>
<keyword evidence="1" id="KW-0812">Transmembrane</keyword>
<dbReference type="EMBL" id="QRIM01000028">
    <property type="protein sequence ID" value="RHG56078.1"/>
    <property type="molecule type" value="Genomic_DNA"/>
</dbReference>
<evidence type="ECO:0000256" key="1">
    <source>
        <dbReference type="SAM" id="Phobius"/>
    </source>
</evidence>
<feature type="transmembrane region" description="Helical" evidence="1">
    <location>
        <begin position="40"/>
        <end position="60"/>
    </location>
</feature>
<dbReference type="AlphaFoldDB" id="A0A3R6EFM2"/>
<gene>
    <name evidence="2" type="ORF">DW252_16205</name>
</gene>
<dbReference type="Proteomes" id="UP000286595">
    <property type="component" value="Unassembled WGS sequence"/>
</dbReference>
<sequence>MVYDDYADIGIFAKRVMDAPGIGERAHSSEGRRCPCTRKGIKLVLLTIIAISQPVFVWTFQIRKRLRISLPKFVEETFYPSENPVRFRRRFGSGQMKRNPHL</sequence>
<name>A0A3R6EFM2_9FIRM</name>